<dbReference type="KEGG" id="nik:F5I99_00345"/>
<evidence type="ECO:0000256" key="9">
    <source>
        <dbReference type="SAM" id="Coils"/>
    </source>
</evidence>
<dbReference type="Pfam" id="PF12838">
    <property type="entry name" value="Fer4_7"/>
    <property type="match status" value="1"/>
</dbReference>
<evidence type="ECO:0000256" key="2">
    <source>
        <dbReference type="ARBA" id="ARBA00022485"/>
    </source>
</evidence>
<comment type="function">
    <text evidence="8">Part of a membrane-bound complex that couples electron transfer with translocation of ions across the membrane.</text>
</comment>
<feature type="binding site" evidence="8">
    <location>
        <position position="409"/>
    </location>
    <ligand>
        <name>[4Fe-4S] cluster</name>
        <dbReference type="ChEBI" id="CHEBI:49883"/>
        <label>2</label>
    </ligand>
</feature>
<keyword evidence="2 8" id="KW-0004">4Fe-4S</keyword>
<dbReference type="SUPFAM" id="SSF142019">
    <property type="entry name" value="Nqo1 FMN-binding domain-like"/>
    <property type="match status" value="1"/>
</dbReference>
<evidence type="ECO:0000259" key="10">
    <source>
        <dbReference type="PROSITE" id="PS51379"/>
    </source>
</evidence>
<feature type="binding site" evidence="8">
    <location>
        <position position="406"/>
    </location>
    <ligand>
        <name>[4Fe-4S] cluster</name>
        <dbReference type="ChEBI" id="CHEBI:49883"/>
        <label>2</label>
    </ligand>
</feature>
<keyword evidence="8" id="KW-1278">Translocase</keyword>
<dbReference type="NCBIfam" id="TIGR01945">
    <property type="entry name" value="rnfC"/>
    <property type="match status" value="1"/>
</dbReference>
<dbReference type="SUPFAM" id="SSF46548">
    <property type="entry name" value="alpha-helical ferredoxin"/>
    <property type="match status" value="1"/>
</dbReference>
<dbReference type="Pfam" id="PF01512">
    <property type="entry name" value="Complex1_51K"/>
    <property type="match status" value="1"/>
</dbReference>
<keyword evidence="9" id="KW-0175">Coiled coil</keyword>
<feature type="binding site" evidence="8">
    <location>
        <position position="370"/>
    </location>
    <ligand>
        <name>[4Fe-4S] cluster</name>
        <dbReference type="ChEBI" id="CHEBI:49883"/>
        <label>1</label>
    </ligand>
</feature>
<dbReference type="PANTHER" id="PTHR43034">
    <property type="entry name" value="ION-TRANSLOCATING OXIDOREDUCTASE COMPLEX SUBUNIT C"/>
    <property type="match status" value="1"/>
</dbReference>
<keyword evidence="12" id="KW-1185">Reference proteome</keyword>
<dbReference type="Pfam" id="PF13375">
    <property type="entry name" value="RnfC_N"/>
    <property type="match status" value="1"/>
</dbReference>
<dbReference type="HAMAP" id="MF_00461">
    <property type="entry name" value="RsxC_RnfC"/>
    <property type="match status" value="1"/>
</dbReference>
<gene>
    <name evidence="11" type="primary">rsxC</name>
    <name evidence="8" type="synonym">rnfC</name>
    <name evidence="11" type="ORF">F5I99_00345</name>
</gene>
<dbReference type="GO" id="GO:0046872">
    <property type="term" value="F:metal ion binding"/>
    <property type="evidence" value="ECO:0007669"/>
    <property type="project" value="UniProtKB-KW"/>
</dbReference>
<name>A0A5J6L9M8_9GAMM</name>
<dbReference type="Proteomes" id="UP000325606">
    <property type="component" value="Chromosome"/>
</dbReference>
<evidence type="ECO:0000313" key="12">
    <source>
        <dbReference type="Proteomes" id="UP000325606"/>
    </source>
</evidence>
<dbReference type="GO" id="GO:0051539">
    <property type="term" value="F:4 iron, 4 sulfur cluster binding"/>
    <property type="evidence" value="ECO:0007669"/>
    <property type="project" value="UniProtKB-KW"/>
</dbReference>
<dbReference type="InterPro" id="IPR017896">
    <property type="entry name" value="4Fe4S_Fe-S-bd"/>
</dbReference>
<evidence type="ECO:0000256" key="3">
    <source>
        <dbReference type="ARBA" id="ARBA00022723"/>
    </source>
</evidence>
<dbReference type="EC" id="7.-.-.-" evidence="8"/>
<comment type="subcellular location">
    <subcellularLocation>
        <location evidence="8">Cell inner membrane</location>
        <topology evidence="8">Peripheral membrane protein</topology>
    </subcellularLocation>
</comment>
<feature type="binding site" evidence="8">
    <location>
        <position position="377"/>
    </location>
    <ligand>
        <name>[4Fe-4S] cluster</name>
        <dbReference type="ChEBI" id="CHEBI:49883"/>
        <label>2</label>
    </ligand>
</feature>
<keyword evidence="3 8" id="KW-0479">Metal-binding</keyword>
<keyword evidence="4 8" id="KW-0677">Repeat</keyword>
<proteinExistence type="inferred from homology"/>
<evidence type="ECO:0000313" key="11">
    <source>
        <dbReference type="EMBL" id="QEW05071.1"/>
    </source>
</evidence>
<dbReference type="InterPro" id="IPR026902">
    <property type="entry name" value="RnfC_N"/>
</dbReference>
<evidence type="ECO:0000256" key="5">
    <source>
        <dbReference type="ARBA" id="ARBA00022982"/>
    </source>
</evidence>
<dbReference type="Gene3D" id="3.30.70.20">
    <property type="match status" value="1"/>
</dbReference>
<accession>A0A5J6L9M8</accession>
<dbReference type="Gene3D" id="3.40.50.11540">
    <property type="entry name" value="NADH-ubiquinone oxidoreductase 51kDa subunit"/>
    <property type="match status" value="1"/>
</dbReference>
<dbReference type="GO" id="GO:0005886">
    <property type="term" value="C:plasma membrane"/>
    <property type="evidence" value="ECO:0007669"/>
    <property type="project" value="UniProtKB-SubCell"/>
</dbReference>
<dbReference type="GO" id="GO:0022900">
    <property type="term" value="P:electron transport chain"/>
    <property type="evidence" value="ECO:0007669"/>
    <property type="project" value="UniProtKB-UniRule"/>
</dbReference>
<feature type="domain" description="4Fe-4S ferredoxin-type" evidence="10">
    <location>
        <begin position="357"/>
        <end position="387"/>
    </location>
</feature>
<keyword evidence="8" id="KW-0472">Membrane</keyword>
<feature type="binding site" evidence="8">
    <location>
        <position position="412"/>
    </location>
    <ligand>
        <name>[4Fe-4S] cluster</name>
        <dbReference type="ChEBI" id="CHEBI:49883"/>
        <label>2</label>
    </ligand>
</feature>
<keyword evidence="7 8" id="KW-0411">Iron-sulfur</keyword>
<evidence type="ECO:0000256" key="1">
    <source>
        <dbReference type="ARBA" id="ARBA00022448"/>
    </source>
</evidence>
<sequence>MLWKSLRGGVHPAGYKALSNTTKIQHFPVMERLYVSLQQHLGVPASPVVKVGDRVLKGQLLAVAQGPVSAPVHAPTSGRVAAIAEHTAPHPSGLPVLVVTLESDGRDQWISRDPVADPFSLSPEAVCERIGAAGIVGLGGATFPAAVKLNLSLKSGVDTLILNGGECEPYLSCDDRLMREYAVDILRGAQLICHAVQAKRAILGIEDNKPEALAIMAEASWGTGITVKAVPSGYPMGSEKQLIQQLTGVEIPAHSRAADSGILVHNVATAYAVAMAIYQDQPLISRIVTLSGGAVTHPGNWEVPLGTLASEFLNRASGFDTKPARLLMGGPMMGIELPDLHVPIIKGSSGILALTEQEISHKQSSPCVRCSRCVRACPMGLMPLEMAANIRSGDLKGASKLGLSDCVGCGACSYICPSSIPLTHLFNYAKGELVLQDKARQKMEATKILAQRREQRMEREARDREALMAARRAAAAAKKAQQAEQDALKQEASA</sequence>
<organism evidence="11 12">
    <name type="scientific">Nitrincola iocasae</name>
    <dbReference type="NCBI Taxonomy" id="2614693"/>
    <lineage>
        <taxon>Bacteria</taxon>
        <taxon>Pseudomonadati</taxon>
        <taxon>Pseudomonadota</taxon>
        <taxon>Gammaproteobacteria</taxon>
        <taxon>Oceanospirillales</taxon>
        <taxon>Oceanospirillaceae</taxon>
        <taxon>Nitrincola</taxon>
    </lineage>
</organism>
<comment type="subunit">
    <text evidence="8">The complex is composed of six subunits: RnfA, RnfB, RnfC, RnfD, RnfE and RnfG.</text>
</comment>
<comment type="similarity">
    <text evidence="8">Belongs to the 4Fe4S bacterial-type ferredoxin family. RnfC subfamily.</text>
</comment>
<dbReference type="NCBIfam" id="NF003454">
    <property type="entry name" value="PRK05035.1"/>
    <property type="match status" value="1"/>
</dbReference>
<dbReference type="InterPro" id="IPR011538">
    <property type="entry name" value="Nuo51_FMN-bd"/>
</dbReference>
<evidence type="ECO:0000256" key="7">
    <source>
        <dbReference type="ARBA" id="ARBA00023014"/>
    </source>
</evidence>
<keyword evidence="1 8" id="KW-0813">Transport</keyword>
<dbReference type="InterPro" id="IPR037225">
    <property type="entry name" value="Nuo51_FMN-bd_sf"/>
</dbReference>
<evidence type="ECO:0000256" key="6">
    <source>
        <dbReference type="ARBA" id="ARBA00023004"/>
    </source>
</evidence>
<dbReference type="PANTHER" id="PTHR43034:SF2">
    <property type="entry name" value="ION-TRANSLOCATING OXIDOREDUCTASE COMPLEX SUBUNIT C"/>
    <property type="match status" value="1"/>
</dbReference>
<feature type="binding site" evidence="8">
    <location>
        <position position="373"/>
    </location>
    <ligand>
        <name>[4Fe-4S] cluster</name>
        <dbReference type="ChEBI" id="CHEBI:49883"/>
        <label>1</label>
    </ligand>
</feature>
<dbReference type="Pfam" id="PF10531">
    <property type="entry name" value="SLBB"/>
    <property type="match status" value="1"/>
</dbReference>
<protein>
    <recommendedName>
        <fullName evidence="8">Ion-translocating oxidoreductase complex subunit C</fullName>
        <ecNumber evidence="8">7.-.-.-</ecNumber>
    </recommendedName>
    <alternativeName>
        <fullName evidence="8">Rnf electron transport complex subunit C</fullName>
    </alternativeName>
</protein>
<feature type="domain" description="4Fe-4S ferredoxin-type" evidence="10">
    <location>
        <begin position="397"/>
        <end position="425"/>
    </location>
</feature>
<dbReference type="InterPro" id="IPR010208">
    <property type="entry name" value="Ion_transpt_RnfC/RsxC"/>
</dbReference>
<dbReference type="PROSITE" id="PS51379">
    <property type="entry name" value="4FE4S_FER_2"/>
    <property type="match status" value="2"/>
</dbReference>
<keyword evidence="6 8" id="KW-0408">Iron</keyword>
<dbReference type="RefSeq" id="WP_151053136.1">
    <property type="nucleotide sequence ID" value="NZ_CP044222.1"/>
</dbReference>
<evidence type="ECO:0000256" key="8">
    <source>
        <dbReference type="HAMAP-Rule" id="MF_00461"/>
    </source>
</evidence>
<evidence type="ECO:0000256" key="4">
    <source>
        <dbReference type="ARBA" id="ARBA00022737"/>
    </source>
</evidence>
<feature type="coiled-coil region" evidence="9">
    <location>
        <begin position="440"/>
        <end position="491"/>
    </location>
</feature>
<dbReference type="GO" id="GO:0009055">
    <property type="term" value="F:electron transfer activity"/>
    <property type="evidence" value="ECO:0007669"/>
    <property type="project" value="InterPro"/>
</dbReference>
<dbReference type="EMBL" id="CP044222">
    <property type="protein sequence ID" value="QEW05071.1"/>
    <property type="molecule type" value="Genomic_DNA"/>
</dbReference>
<comment type="cofactor">
    <cofactor evidence="8">
        <name>[4Fe-4S] cluster</name>
        <dbReference type="ChEBI" id="CHEBI:49883"/>
    </cofactor>
    <text evidence="8">Binds 2 [4Fe-4S] clusters per subunit.</text>
</comment>
<keyword evidence="8" id="KW-1003">Cell membrane</keyword>
<dbReference type="InterPro" id="IPR019554">
    <property type="entry name" value="Soluble_ligand-bd"/>
</dbReference>
<reference evidence="11 12" key="1">
    <citation type="submission" date="2019-09" db="EMBL/GenBank/DDBJ databases">
        <title>Nitrincola iocasae sp. nov., a bacterium isolated from the sediment collected at a cold seep field in South China Sea.</title>
        <authorList>
            <person name="Zhang H."/>
            <person name="Wang H."/>
            <person name="Li C."/>
        </authorList>
    </citation>
    <scope>NUCLEOTIDE SEQUENCE [LARGE SCALE GENOMIC DNA]</scope>
    <source>
        <strain evidence="11 12">KXZD1103</strain>
    </source>
</reference>
<dbReference type="PROSITE" id="PS00198">
    <property type="entry name" value="4FE4S_FER_1"/>
    <property type="match status" value="1"/>
</dbReference>
<keyword evidence="8" id="KW-0997">Cell inner membrane</keyword>
<feature type="binding site" evidence="8">
    <location>
        <position position="367"/>
    </location>
    <ligand>
        <name>[4Fe-4S] cluster</name>
        <dbReference type="ChEBI" id="CHEBI:49883"/>
        <label>1</label>
    </ligand>
</feature>
<dbReference type="AlphaFoldDB" id="A0A5J6L9M8"/>
<keyword evidence="5 8" id="KW-0249">Electron transport</keyword>
<dbReference type="InterPro" id="IPR017900">
    <property type="entry name" value="4Fe4S_Fe_S_CS"/>
</dbReference>
<feature type="binding site" evidence="8">
    <location>
        <position position="416"/>
    </location>
    <ligand>
        <name>[4Fe-4S] cluster</name>
        <dbReference type="ChEBI" id="CHEBI:49883"/>
        <label>1</label>
    </ligand>
</feature>